<feature type="transmembrane region" description="Helical" evidence="2">
    <location>
        <begin position="12"/>
        <end position="33"/>
    </location>
</feature>
<dbReference type="EMBL" id="JACHDS010000001">
    <property type="protein sequence ID" value="MBB6171757.1"/>
    <property type="molecule type" value="Genomic_DNA"/>
</dbReference>
<evidence type="ECO:0000256" key="2">
    <source>
        <dbReference type="SAM" id="Phobius"/>
    </source>
</evidence>
<accession>A0A7W9YGL9</accession>
<reference evidence="3 4" key="1">
    <citation type="submission" date="2020-08" db="EMBL/GenBank/DDBJ databases">
        <title>Sequencing the genomes of 1000 actinobacteria strains.</title>
        <authorList>
            <person name="Klenk H.-P."/>
        </authorList>
    </citation>
    <scope>NUCLEOTIDE SEQUENCE [LARGE SCALE GENOMIC DNA]</scope>
    <source>
        <strain evidence="3 4">DSM 46659</strain>
    </source>
</reference>
<proteinExistence type="predicted"/>
<evidence type="ECO:0000256" key="1">
    <source>
        <dbReference type="SAM" id="MobiDB-lite"/>
    </source>
</evidence>
<dbReference type="AlphaFoldDB" id="A0A7W9YGL9"/>
<evidence type="ECO:0000313" key="4">
    <source>
        <dbReference type="Proteomes" id="UP000546642"/>
    </source>
</evidence>
<sequence length="221" mass="23346">MSTEREAHTWRLRAAVGLAAAVGLTLTGCGLFTDAERPSERAAREADDAAGTETEDAAGDRSGPEAEDDRAVQVETLPIPETCEEVGFEEAAMSRIDWEDAGAVGGRDEDDDLSCQVIAAADDDAPIPLPRILSLTISTQGSAVDEPVADFPDDAPDGDYYETEMTKRFGGIAEYEGGEALLDSLDYHLPGVLVSVDVLGDTIGQEEIEKLTDELVEAAAG</sequence>
<dbReference type="Proteomes" id="UP000546642">
    <property type="component" value="Unassembled WGS sequence"/>
</dbReference>
<feature type="compositionally biased region" description="Basic and acidic residues" evidence="1">
    <location>
        <begin position="58"/>
        <end position="72"/>
    </location>
</feature>
<keyword evidence="2" id="KW-0812">Transmembrane</keyword>
<keyword evidence="4" id="KW-1185">Reference proteome</keyword>
<organism evidence="3 4">
    <name type="scientific">Nocardiopsis mwathae</name>
    <dbReference type="NCBI Taxonomy" id="1472723"/>
    <lineage>
        <taxon>Bacteria</taxon>
        <taxon>Bacillati</taxon>
        <taxon>Actinomycetota</taxon>
        <taxon>Actinomycetes</taxon>
        <taxon>Streptosporangiales</taxon>
        <taxon>Nocardiopsidaceae</taxon>
        <taxon>Nocardiopsis</taxon>
    </lineage>
</organism>
<feature type="region of interest" description="Disordered" evidence="1">
    <location>
        <begin position="36"/>
        <end position="79"/>
    </location>
</feature>
<dbReference type="PROSITE" id="PS51257">
    <property type="entry name" value="PROKAR_LIPOPROTEIN"/>
    <property type="match status" value="1"/>
</dbReference>
<evidence type="ECO:0000313" key="3">
    <source>
        <dbReference type="EMBL" id="MBB6171757.1"/>
    </source>
</evidence>
<protein>
    <submittedName>
        <fullName evidence="3">Uncharacterized protein</fullName>
    </submittedName>
</protein>
<feature type="compositionally biased region" description="Basic and acidic residues" evidence="1">
    <location>
        <begin position="36"/>
        <end position="47"/>
    </location>
</feature>
<keyword evidence="2" id="KW-0472">Membrane</keyword>
<dbReference type="RefSeq" id="WP_184074979.1">
    <property type="nucleotide sequence ID" value="NZ_JACHDS010000001.1"/>
</dbReference>
<gene>
    <name evidence="3" type="ORF">HNR23_001817</name>
</gene>
<comment type="caution">
    <text evidence="3">The sequence shown here is derived from an EMBL/GenBank/DDBJ whole genome shotgun (WGS) entry which is preliminary data.</text>
</comment>
<name>A0A7W9YGL9_9ACTN</name>
<keyword evidence="2" id="KW-1133">Transmembrane helix</keyword>
<feature type="compositionally biased region" description="Acidic residues" evidence="1">
    <location>
        <begin position="48"/>
        <end position="57"/>
    </location>
</feature>